<sequence>MLTKKEKLLIYPYQIKRYYQHRRNIQNIGPAIDFHQPTEFPHIAIKLKKLQKESERQEKVNKDNIKLLQRLGNIMATKRIKNFWEKPIPKFLGREKIPHLSYRSSSLTERRKSEAKMQTEQKVVKKIACSICSGRYKKSNKVFPDERIPWRPMEPTKNMKLLREANIEPHTCCKYCC</sequence>
<dbReference type="PANTHER" id="PTHR33768:SF3">
    <property type="entry name" value="MIP11318P"/>
    <property type="match status" value="1"/>
</dbReference>
<comment type="similarity">
    <text evidence="1">Belongs to the CFAP97 family.</text>
</comment>
<keyword evidence="3" id="KW-1185">Reference proteome</keyword>
<name>A0A9J6BV05_POLVA</name>
<accession>A0A9J6BV05</accession>
<dbReference type="InterPro" id="IPR029488">
    <property type="entry name" value="Hmw/CFAP97"/>
</dbReference>
<reference evidence="2" key="1">
    <citation type="submission" date="2021-03" db="EMBL/GenBank/DDBJ databases">
        <title>Chromosome level genome of the anhydrobiotic midge Polypedilum vanderplanki.</title>
        <authorList>
            <person name="Yoshida Y."/>
            <person name="Kikawada T."/>
            <person name="Gusev O."/>
        </authorList>
    </citation>
    <scope>NUCLEOTIDE SEQUENCE</scope>
    <source>
        <strain evidence="2">NIAS01</strain>
        <tissue evidence="2">Whole body or cell culture</tissue>
    </source>
</reference>
<protein>
    <submittedName>
        <fullName evidence="2">Uncharacterized protein</fullName>
    </submittedName>
</protein>
<dbReference type="Pfam" id="PF13879">
    <property type="entry name" value="Hmw_CFAP97"/>
    <property type="match status" value="1"/>
</dbReference>
<dbReference type="InterPro" id="IPR038792">
    <property type="entry name" value="CFAP97D1/2"/>
</dbReference>
<dbReference type="AlphaFoldDB" id="A0A9J6BV05"/>
<dbReference type="Proteomes" id="UP001107558">
    <property type="component" value="Chromosome 3"/>
</dbReference>
<evidence type="ECO:0000313" key="2">
    <source>
        <dbReference type="EMBL" id="KAG5673737.1"/>
    </source>
</evidence>
<evidence type="ECO:0000256" key="1">
    <source>
        <dbReference type="ARBA" id="ARBA00008315"/>
    </source>
</evidence>
<dbReference type="OrthoDB" id="2163395at2759"/>
<organism evidence="2 3">
    <name type="scientific">Polypedilum vanderplanki</name>
    <name type="common">Sleeping chironomid midge</name>
    <dbReference type="NCBI Taxonomy" id="319348"/>
    <lineage>
        <taxon>Eukaryota</taxon>
        <taxon>Metazoa</taxon>
        <taxon>Ecdysozoa</taxon>
        <taxon>Arthropoda</taxon>
        <taxon>Hexapoda</taxon>
        <taxon>Insecta</taxon>
        <taxon>Pterygota</taxon>
        <taxon>Neoptera</taxon>
        <taxon>Endopterygota</taxon>
        <taxon>Diptera</taxon>
        <taxon>Nematocera</taxon>
        <taxon>Chironomoidea</taxon>
        <taxon>Chironomidae</taxon>
        <taxon>Chironominae</taxon>
        <taxon>Polypedilum</taxon>
        <taxon>Polypedilum</taxon>
    </lineage>
</organism>
<evidence type="ECO:0000313" key="3">
    <source>
        <dbReference type="Proteomes" id="UP001107558"/>
    </source>
</evidence>
<comment type="caution">
    <text evidence="2">The sequence shown here is derived from an EMBL/GenBank/DDBJ whole genome shotgun (WGS) entry which is preliminary data.</text>
</comment>
<dbReference type="EMBL" id="JADBJN010000003">
    <property type="protein sequence ID" value="KAG5673737.1"/>
    <property type="molecule type" value="Genomic_DNA"/>
</dbReference>
<dbReference type="PANTHER" id="PTHR33768">
    <property type="entry name" value="MIP11318P"/>
    <property type="match status" value="1"/>
</dbReference>
<gene>
    <name evidence="2" type="ORF">PVAND_003757</name>
</gene>
<proteinExistence type="inferred from homology"/>